<protein>
    <recommendedName>
        <fullName evidence="1">Integrase catalytic domain-containing protein</fullName>
    </recommendedName>
</protein>
<dbReference type="InterPro" id="IPR012337">
    <property type="entry name" value="RNaseH-like_sf"/>
</dbReference>
<dbReference type="InterPro" id="IPR043502">
    <property type="entry name" value="DNA/RNA_pol_sf"/>
</dbReference>
<accession>A0A4Y2CYP8</accession>
<dbReference type="InterPro" id="IPR036397">
    <property type="entry name" value="RNaseH_sf"/>
</dbReference>
<dbReference type="OrthoDB" id="6769745at2759"/>
<evidence type="ECO:0000313" key="3">
    <source>
        <dbReference type="Proteomes" id="UP000499080"/>
    </source>
</evidence>
<dbReference type="InterPro" id="IPR041588">
    <property type="entry name" value="Integrase_H2C2"/>
</dbReference>
<dbReference type="SUPFAM" id="SSF53098">
    <property type="entry name" value="Ribonuclease H-like"/>
    <property type="match status" value="1"/>
</dbReference>
<dbReference type="PANTHER" id="PTHR47331:SF4">
    <property type="entry name" value="PEPTIDASE S1 DOMAIN-CONTAINING PROTEIN"/>
    <property type="match status" value="1"/>
</dbReference>
<dbReference type="Proteomes" id="UP000499080">
    <property type="component" value="Unassembled WGS sequence"/>
</dbReference>
<dbReference type="InterPro" id="IPR001584">
    <property type="entry name" value="Integrase_cat-core"/>
</dbReference>
<dbReference type="Gene3D" id="3.30.420.10">
    <property type="entry name" value="Ribonuclease H-like superfamily/Ribonuclease H"/>
    <property type="match status" value="1"/>
</dbReference>
<sequence length="727" mass="82605">MIELNESQTRLQKILWKNSKSSPTKIYELRTVTYGTASAPYLATKVLQQLALDEENNSPLASKVLLQDFDMDDCLIDCSSEFTEFETIQSELRQLLQRGGMTLHKWCSSYSPTTAQEFPLDRNSEEIQVKTLGMIWNSVSDTFTYKANVNINHSYMKRDVLSQIARIYDPVGLLGPVISKAKIFMQQLWLLKLDWYEILPPDISQQWENFIKTLPDLEKIKIPRCFLKTNAIRVILHGFADASSKGYGAIIYFQTVPIDEESNCRLLCSKSRVAPTNIMTIPRLELNASSSVEAYSQSHISSKNADRVRAIVIQQLTKDFQWKYIPSECNPADLISRGLDVKALAANDLWWKGPDLENLTASTPDSLRVSSFVTDECYSNELKTIPKLTLKLNIDSNFIDSLLDLTNNFHKLISILAFIFRFITNCKSGVKQRDSLTLEEYGKAEIFLINHFQARYFAPEIACLKKGSPVFQSSKLKFLNPFIDKDGCIRVGGRISYSNVSCNQKHPIILLARNKLVKLIFQYYHKRDFHVGQQALLNMVRLKYWPLGGRSIARRVVHECVECFKNKPVMANQIMGDLPPERVTPSSSFQNAELDLCGPFLIQYKGQRKSTYQKVYVVTFVCMATKAVHIDFVSDLTADAIIATLKRFFARRGKNSILFSDNATNFTGASAELKRIYKLVIKNETIANLLASEGIKWKFLPPRAPNFGGLWEAGVKGVPLSITSKEW</sequence>
<dbReference type="Pfam" id="PF17921">
    <property type="entry name" value="Integrase_H2C2"/>
    <property type="match status" value="1"/>
</dbReference>
<dbReference type="InterPro" id="IPR008042">
    <property type="entry name" value="Retrotrans_Pao"/>
</dbReference>
<evidence type="ECO:0000259" key="1">
    <source>
        <dbReference type="PROSITE" id="PS50994"/>
    </source>
</evidence>
<keyword evidence="3" id="KW-1185">Reference proteome</keyword>
<dbReference type="PANTHER" id="PTHR47331">
    <property type="entry name" value="PHD-TYPE DOMAIN-CONTAINING PROTEIN"/>
    <property type="match status" value="1"/>
</dbReference>
<dbReference type="GO" id="GO:0042575">
    <property type="term" value="C:DNA polymerase complex"/>
    <property type="evidence" value="ECO:0007669"/>
    <property type="project" value="UniProtKB-ARBA"/>
</dbReference>
<dbReference type="GO" id="GO:0003676">
    <property type="term" value="F:nucleic acid binding"/>
    <property type="evidence" value="ECO:0007669"/>
    <property type="project" value="InterPro"/>
</dbReference>
<organism evidence="2 3">
    <name type="scientific">Araneus ventricosus</name>
    <name type="common">Orbweaver spider</name>
    <name type="synonym">Epeira ventricosa</name>
    <dbReference type="NCBI Taxonomy" id="182803"/>
    <lineage>
        <taxon>Eukaryota</taxon>
        <taxon>Metazoa</taxon>
        <taxon>Ecdysozoa</taxon>
        <taxon>Arthropoda</taxon>
        <taxon>Chelicerata</taxon>
        <taxon>Arachnida</taxon>
        <taxon>Araneae</taxon>
        <taxon>Araneomorphae</taxon>
        <taxon>Entelegynae</taxon>
        <taxon>Araneoidea</taxon>
        <taxon>Araneidae</taxon>
        <taxon>Araneus</taxon>
    </lineage>
</organism>
<dbReference type="GO" id="GO:0071897">
    <property type="term" value="P:DNA biosynthetic process"/>
    <property type="evidence" value="ECO:0007669"/>
    <property type="project" value="UniProtKB-ARBA"/>
</dbReference>
<reference evidence="2 3" key="1">
    <citation type="journal article" date="2019" name="Sci. Rep.">
        <title>Orb-weaving spider Araneus ventricosus genome elucidates the spidroin gene catalogue.</title>
        <authorList>
            <person name="Kono N."/>
            <person name="Nakamura H."/>
            <person name="Ohtoshi R."/>
            <person name="Moran D.A.P."/>
            <person name="Shinohara A."/>
            <person name="Yoshida Y."/>
            <person name="Fujiwara M."/>
            <person name="Mori M."/>
            <person name="Tomita M."/>
            <person name="Arakawa K."/>
        </authorList>
    </citation>
    <scope>NUCLEOTIDE SEQUENCE [LARGE SCALE GENOMIC DNA]</scope>
</reference>
<dbReference type="EMBL" id="BGPR01000256">
    <property type="protein sequence ID" value="GBM08405.1"/>
    <property type="molecule type" value="Genomic_DNA"/>
</dbReference>
<dbReference type="PROSITE" id="PS50994">
    <property type="entry name" value="INTEGRASE"/>
    <property type="match status" value="1"/>
</dbReference>
<dbReference type="AlphaFoldDB" id="A0A4Y2CYP8"/>
<dbReference type="Pfam" id="PF05380">
    <property type="entry name" value="Peptidase_A17"/>
    <property type="match status" value="1"/>
</dbReference>
<evidence type="ECO:0000313" key="2">
    <source>
        <dbReference type="EMBL" id="GBM08405.1"/>
    </source>
</evidence>
<proteinExistence type="predicted"/>
<feature type="domain" description="Integrase catalytic" evidence="1">
    <location>
        <begin position="581"/>
        <end position="727"/>
    </location>
</feature>
<gene>
    <name evidence="2" type="ORF">AVEN_108395_1</name>
</gene>
<dbReference type="GO" id="GO:0015074">
    <property type="term" value="P:DNA integration"/>
    <property type="evidence" value="ECO:0007669"/>
    <property type="project" value="InterPro"/>
</dbReference>
<dbReference type="SUPFAM" id="SSF56672">
    <property type="entry name" value="DNA/RNA polymerases"/>
    <property type="match status" value="1"/>
</dbReference>
<comment type="caution">
    <text evidence="2">The sequence shown here is derived from an EMBL/GenBank/DDBJ whole genome shotgun (WGS) entry which is preliminary data.</text>
</comment>
<name>A0A4Y2CYP8_ARAVE</name>